<evidence type="ECO:0000256" key="2">
    <source>
        <dbReference type="ARBA" id="ARBA00023125"/>
    </source>
</evidence>
<dbReference type="InterPro" id="IPR041479">
    <property type="entry name" value="TetR_CgmR_C"/>
</dbReference>
<name>A0A917DFB4_9MICO</name>
<sequence>MGRTAGRAADDTQRNILDAAMTLVARRGSGVSIADIAAAAGVSKGGLLYHFSTKDDLLRAGARDLFETFRSRVYDQAQREPDGEPGRLNRAYIRVSFADVADEGVREIIAVAAQLMSEPTVQEMSAADGRRWRDELTADGLPESTVRLIVAATDGVSSAPLWGAVLDAADQRALESELLERTRVG</sequence>
<dbReference type="GO" id="GO:0003677">
    <property type="term" value="F:DNA binding"/>
    <property type="evidence" value="ECO:0007669"/>
    <property type="project" value="UniProtKB-UniRule"/>
</dbReference>
<dbReference type="RefSeq" id="WP_188711413.1">
    <property type="nucleotide sequence ID" value="NZ_BMHO01000001.1"/>
</dbReference>
<evidence type="ECO:0000256" key="4">
    <source>
        <dbReference type="PROSITE-ProRule" id="PRU00335"/>
    </source>
</evidence>
<keyword evidence="3" id="KW-0804">Transcription</keyword>
<dbReference type="EMBL" id="BMHO01000001">
    <property type="protein sequence ID" value="GGD33592.1"/>
    <property type="molecule type" value="Genomic_DNA"/>
</dbReference>
<keyword evidence="7" id="KW-1185">Reference proteome</keyword>
<gene>
    <name evidence="6" type="ORF">GCM10010915_12460</name>
</gene>
<dbReference type="PROSITE" id="PS50977">
    <property type="entry name" value="HTH_TETR_2"/>
    <property type="match status" value="1"/>
</dbReference>
<dbReference type="Gene3D" id="1.10.357.10">
    <property type="entry name" value="Tetracycline Repressor, domain 2"/>
    <property type="match status" value="1"/>
</dbReference>
<dbReference type="PANTHER" id="PTHR47506:SF6">
    <property type="entry name" value="HTH-TYPE TRANSCRIPTIONAL REPRESSOR NEMR"/>
    <property type="match status" value="1"/>
</dbReference>
<dbReference type="Pfam" id="PF00440">
    <property type="entry name" value="TetR_N"/>
    <property type="match status" value="1"/>
</dbReference>
<dbReference type="Pfam" id="PF17937">
    <property type="entry name" value="TetR_C_28"/>
    <property type="match status" value="1"/>
</dbReference>
<dbReference type="AlphaFoldDB" id="A0A917DFB4"/>
<reference evidence="6" key="2">
    <citation type="submission" date="2020-09" db="EMBL/GenBank/DDBJ databases">
        <authorList>
            <person name="Sun Q."/>
            <person name="Zhou Y."/>
        </authorList>
    </citation>
    <scope>NUCLEOTIDE SEQUENCE</scope>
    <source>
        <strain evidence="6">CGMCC 1.15152</strain>
    </source>
</reference>
<evidence type="ECO:0000256" key="3">
    <source>
        <dbReference type="ARBA" id="ARBA00023163"/>
    </source>
</evidence>
<dbReference type="Proteomes" id="UP000633205">
    <property type="component" value="Unassembled WGS sequence"/>
</dbReference>
<organism evidence="6 7">
    <name type="scientific">Microbacterium faecale</name>
    <dbReference type="NCBI Taxonomy" id="1804630"/>
    <lineage>
        <taxon>Bacteria</taxon>
        <taxon>Bacillati</taxon>
        <taxon>Actinomycetota</taxon>
        <taxon>Actinomycetes</taxon>
        <taxon>Micrococcales</taxon>
        <taxon>Microbacteriaceae</taxon>
        <taxon>Microbacterium</taxon>
    </lineage>
</organism>
<reference evidence="6" key="1">
    <citation type="journal article" date="2014" name="Int. J. Syst. Evol. Microbiol.">
        <title>Complete genome sequence of Corynebacterium casei LMG S-19264T (=DSM 44701T), isolated from a smear-ripened cheese.</title>
        <authorList>
            <consortium name="US DOE Joint Genome Institute (JGI-PGF)"/>
            <person name="Walter F."/>
            <person name="Albersmeier A."/>
            <person name="Kalinowski J."/>
            <person name="Ruckert C."/>
        </authorList>
    </citation>
    <scope>NUCLEOTIDE SEQUENCE</scope>
    <source>
        <strain evidence="6">CGMCC 1.15152</strain>
    </source>
</reference>
<evidence type="ECO:0000259" key="5">
    <source>
        <dbReference type="PROSITE" id="PS50977"/>
    </source>
</evidence>
<protein>
    <submittedName>
        <fullName evidence="6">TetR family transcriptional regulator</fullName>
    </submittedName>
</protein>
<comment type="caution">
    <text evidence="6">The sequence shown here is derived from an EMBL/GenBank/DDBJ whole genome shotgun (WGS) entry which is preliminary data.</text>
</comment>
<proteinExistence type="predicted"/>
<dbReference type="InterPro" id="IPR009057">
    <property type="entry name" value="Homeodomain-like_sf"/>
</dbReference>
<keyword evidence="1" id="KW-0805">Transcription regulation</keyword>
<accession>A0A917DFB4</accession>
<keyword evidence="2 4" id="KW-0238">DNA-binding</keyword>
<dbReference type="SUPFAM" id="SSF46689">
    <property type="entry name" value="Homeodomain-like"/>
    <property type="match status" value="1"/>
</dbReference>
<evidence type="ECO:0000313" key="6">
    <source>
        <dbReference type="EMBL" id="GGD33592.1"/>
    </source>
</evidence>
<dbReference type="PANTHER" id="PTHR47506">
    <property type="entry name" value="TRANSCRIPTIONAL REGULATORY PROTEIN"/>
    <property type="match status" value="1"/>
</dbReference>
<dbReference type="PRINTS" id="PR00455">
    <property type="entry name" value="HTHTETR"/>
</dbReference>
<feature type="DNA-binding region" description="H-T-H motif" evidence="4">
    <location>
        <begin position="32"/>
        <end position="51"/>
    </location>
</feature>
<dbReference type="InterPro" id="IPR001647">
    <property type="entry name" value="HTH_TetR"/>
</dbReference>
<evidence type="ECO:0000313" key="7">
    <source>
        <dbReference type="Proteomes" id="UP000633205"/>
    </source>
</evidence>
<feature type="domain" description="HTH tetR-type" evidence="5">
    <location>
        <begin position="10"/>
        <end position="69"/>
    </location>
</feature>
<evidence type="ECO:0000256" key="1">
    <source>
        <dbReference type="ARBA" id="ARBA00023015"/>
    </source>
</evidence>